<gene>
    <name evidence="1" type="ORF">DWZ31_18385</name>
</gene>
<name>A0A415TNG6_9FIRM</name>
<proteinExistence type="predicted"/>
<evidence type="ECO:0000313" key="2">
    <source>
        <dbReference type="Proteomes" id="UP000283586"/>
    </source>
</evidence>
<dbReference type="AlphaFoldDB" id="A0A415TNG6"/>
<comment type="caution">
    <text evidence="1">The sequence shown here is derived from an EMBL/GenBank/DDBJ whole genome shotgun (WGS) entry which is preliminary data.</text>
</comment>
<reference evidence="1 2" key="1">
    <citation type="submission" date="2018-08" db="EMBL/GenBank/DDBJ databases">
        <title>A genome reference for cultivated species of the human gut microbiota.</title>
        <authorList>
            <person name="Zou Y."/>
            <person name="Xue W."/>
            <person name="Luo G."/>
        </authorList>
    </citation>
    <scope>NUCLEOTIDE SEQUENCE [LARGE SCALE GENOMIC DNA]</scope>
    <source>
        <strain evidence="1 2">AF31-21AC</strain>
    </source>
</reference>
<dbReference type="Proteomes" id="UP000283586">
    <property type="component" value="Unassembled WGS sequence"/>
</dbReference>
<organism evidence="1 2">
    <name type="scientific">Roseburia intestinalis</name>
    <dbReference type="NCBI Taxonomy" id="166486"/>
    <lineage>
        <taxon>Bacteria</taxon>
        <taxon>Bacillati</taxon>
        <taxon>Bacillota</taxon>
        <taxon>Clostridia</taxon>
        <taxon>Lachnospirales</taxon>
        <taxon>Lachnospiraceae</taxon>
        <taxon>Roseburia</taxon>
    </lineage>
</organism>
<evidence type="ECO:0000313" key="1">
    <source>
        <dbReference type="EMBL" id="RHN03489.1"/>
    </source>
</evidence>
<dbReference type="RefSeq" id="WP_118489436.1">
    <property type="nucleotide sequence ID" value="NZ_QRQN01000035.1"/>
</dbReference>
<protein>
    <submittedName>
        <fullName evidence="1">Uncharacterized protein</fullName>
    </submittedName>
</protein>
<sequence length="151" mass="17658">MTNGNKPQKRISDIIRKLLKSSEVSIKEAALYLDCTEQSFRNKLSRDSFSLRDLIILCYLCNARLILEYGSHNAEDEIEFFNPYEYLPENDYNRIHKIQEQTFKQNFANMMIQLSKELPEEELGKMSSKELLDLLIQSTKKKLSSLDDNTP</sequence>
<dbReference type="EMBL" id="QRQN01000035">
    <property type="protein sequence ID" value="RHN03489.1"/>
    <property type="molecule type" value="Genomic_DNA"/>
</dbReference>
<accession>A0A415TNG6</accession>